<sequence>MCFANQTLVAEYFQELICDYKSDSQQEENMHSIGFSVPS</sequence>
<gene>
    <name evidence="1" type="primary">Bm1422</name>
    <name evidence="1" type="ORF">BM_Bm1422</name>
</gene>
<dbReference type="EMBL" id="LN856992">
    <property type="protein sequence ID" value="CDP98215.1"/>
    <property type="molecule type" value="Genomic_DNA"/>
</dbReference>
<organism evidence="1">
    <name type="scientific">Brugia malayi</name>
    <name type="common">Filarial nematode worm</name>
    <dbReference type="NCBI Taxonomy" id="6279"/>
    <lineage>
        <taxon>Eukaryota</taxon>
        <taxon>Metazoa</taxon>
        <taxon>Ecdysozoa</taxon>
        <taxon>Nematoda</taxon>
        <taxon>Chromadorea</taxon>
        <taxon>Rhabditida</taxon>
        <taxon>Spirurina</taxon>
        <taxon>Spiruromorpha</taxon>
        <taxon>Filarioidea</taxon>
        <taxon>Onchocercidae</taxon>
        <taxon>Brugia</taxon>
    </lineage>
</organism>
<dbReference type="AlphaFoldDB" id="A0A1I9G3G2"/>
<accession>A0A1I9G3G2</accession>
<evidence type="ECO:0000313" key="1">
    <source>
        <dbReference type="EMBL" id="CDP98215.1"/>
    </source>
</evidence>
<reference evidence="1" key="1">
    <citation type="journal article" date="2007" name="Science">
        <title>Draft genome of the filarial nematode parasite Brugia malayi.</title>
        <authorList>
            <person name="Ghedin E."/>
            <person name="Wang S."/>
            <person name="Spiro D."/>
            <person name="Caler E."/>
            <person name="Zhao Q."/>
            <person name="Crabtree J."/>
            <person name="Allen J.E."/>
            <person name="Delcher A.L."/>
            <person name="Guiliano D.B."/>
            <person name="Miranda-Saavedra D."/>
            <person name="Angiuoli S.V."/>
            <person name="Creasy T."/>
            <person name="Amedeo P."/>
            <person name="Haas B."/>
            <person name="El-Sayed N.M."/>
            <person name="Wortman J.R."/>
            <person name="Feldblyum T."/>
            <person name="Tallon L."/>
            <person name="Schatz M."/>
            <person name="Shumway M."/>
            <person name="Koo H."/>
            <person name="Salzberg S.L."/>
            <person name="Schobel S."/>
            <person name="Pertea M."/>
            <person name="Pop M."/>
            <person name="White O."/>
            <person name="Barton G.J."/>
            <person name="Carlow C.K."/>
            <person name="Crawford M.J."/>
            <person name="Daub J."/>
            <person name="Dimmic M.W."/>
            <person name="Estes C.F."/>
            <person name="Foster J.M."/>
            <person name="Ganatra M."/>
            <person name="Gregory W.F."/>
            <person name="Johnson N.M."/>
            <person name="Jin J."/>
            <person name="Komuniecki R."/>
            <person name="Korf I."/>
            <person name="Kumar S."/>
            <person name="Laney S."/>
            <person name="Li B.W."/>
            <person name="Li W."/>
            <person name="Lindblom T.H."/>
            <person name="Lustigman S."/>
            <person name="Ma D."/>
            <person name="Maina C.V."/>
            <person name="Martin D.M."/>
            <person name="McCarter J.P."/>
            <person name="McReynolds L."/>
            <person name="Mitreva M."/>
            <person name="Nutman T.B."/>
            <person name="Parkinson J."/>
            <person name="Peregrin-Alvarez J.M."/>
            <person name="Poole C."/>
            <person name="Ren Q."/>
            <person name="Saunders L."/>
            <person name="Sluder A.E."/>
            <person name="Smith K."/>
            <person name="Stanke M."/>
            <person name="Unnasch T.R."/>
            <person name="Ware J."/>
            <person name="Wei A.D."/>
            <person name="Weil G."/>
            <person name="Williams D.J."/>
            <person name="Zhang Y."/>
            <person name="Williams S.A."/>
            <person name="Fraser-Liggett C."/>
            <person name="Slatko B."/>
            <person name="Blaxter M.L."/>
            <person name="Scott A.L."/>
        </authorList>
    </citation>
    <scope>NUCLEOTIDE SEQUENCE</scope>
    <source>
        <strain evidence="1">FR3</strain>
    </source>
</reference>
<protein>
    <submittedName>
        <fullName evidence="1">Bm1422</fullName>
    </submittedName>
</protein>
<proteinExistence type="predicted"/>
<reference evidence="1" key="2">
    <citation type="submission" date="2012-12" db="EMBL/GenBank/DDBJ databases">
        <authorList>
            <consortium name="WormBase Consortium"/>
            <person name="Ghedin E."/>
            <person name="Paulini M."/>
        </authorList>
    </citation>
    <scope>NUCLEOTIDE SEQUENCE</scope>
    <source>
        <strain evidence="1">FR3</strain>
    </source>
</reference>
<name>A0A1I9G3G2_BRUMA</name>